<dbReference type="InterPro" id="IPR050309">
    <property type="entry name" value="Type-B_Carboxylest/Lipase"/>
</dbReference>
<feature type="domain" description="Carboxylesterase type B" evidence="2">
    <location>
        <begin position="32"/>
        <end position="519"/>
    </location>
</feature>
<dbReference type="InterPro" id="IPR029058">
    <property type="entry name" value="AB_hydrolase_fold"/>
</dbReference>
<evidence type="ECO:0000256" key="1">
    <source>
        <dbReference type="SAM" id="SignalP"/>
    </source>
</evidence>
<keyword evidence="4" id="KW-1185">Reference proteome</keyword>
<sequence>MFFNWVVLFGFLSSLLLTASSAGLAHGAPAPVRTKLGSIHGRADPAGYTAFYDIPYAQAPVGKLRLQAPQPRTTPIGKFNFGDPSSNRCYGIGLMTNSLVTGSEDCLYLDIIQPTVIPDKLMSVYVFIHGGDFNDGSKSDNDGRNLVISSIRNAIPIIYVSINYRLAFLGYPGGAEAGNHNAYNLGLLDQRMALVWVKDNIRSFGGDPNSITVGGQGTGADSVAYQMMAGGGVNRSLFQKAFLESGAATGLTPIPKTDYAPRQQQYNSIVQKSGCSDAPDTFVCLQGVSIDTLSQAFFTTYNESHSIPHHVYAPIVEGNWFQDYPSILMKQGKFIAVPTVIGHTSSELSLRIPTFANFVDDKSILGFTGAFLSYTPLSTLQALLNLFSPSDYKDIGPPGSGYQWSRVADVDNYLQSFCPVFTAANQIADKGVPVWKYRWDALHSGSTIPAFYGVSQGADLPFLYSPQPLQGNSVDVNLGYAFQSYLISFVNHGNPNFDKIQGGPPVWEWTQYSANNAQQVVFSEREVGSNQPMIFMEADPTDHAKCDYVEAHNVDFLR</sequence>
<feature type="signal peptide" evidence="1">
    <location>
        <begin position="1"/>
        <end position="22"/>
    </location>
</feature>
<name>A0A8H8UBM5_9HELO</name>
<feature type="chain" id="PRO_5034363197" evidence="1">
    <location>
        <begin position="23"/>
        <end position="558"/>
    </location>
</feature>
<keyword evidence="1" id="KW-0732">Signal</keyword>
<dbReference type="AlphaFoldDB" id="A0A8H8UBM5"/>
<dbReference type="SUPFAM" id="SSF53474">
    <property type="entry name" value="alpha/beta-Hydrolases"/>
    <property type="match status" value="1"/>
</dbReference>
<proteinExistence type="predicted"/>
<gene>
    <name evidence="3" type="primary">LIP1_1</name>
    <name evidence="3" type="ORF">LSUB1_G002663</name>
</gene>
<dbReference type="PANTHER" id="PTHR11559">
    <property type="entry name" value="CARBOXYLESTERASE"/>
    <property type="match status" value="1"/>
</dbReference>
<dbReference type="PROSITE" id="PS00941">
    <property type="entry name" value="CARBOXYLESTERASE_B_2"/>
    <property type="match status" value="1"/>
</dbReference>
<reference evidence="3 4" key="1">
    <citation type="submission" date="2018-05" db="EMBL/GenBank/DDBJ databases">
        <title>Genome sequencing and assembly of the regulated plant pathogen Lachnellula willkommii and related sister species for the development of diagnostic species identification markers.</title>
        <authorList>
            <person name="Giroux E."/>
            <person name="Bilodeau G."/>
        </authorList>
    </citation>
    <scope>NUCLEOTIDE SEQUENCE [LARGE SCALE GENOMIC DNA]</scope>
    <source>
        <strain evidence="3 4">CBS 197.66</strain>
    </source>
</reference>
<protein>
    <submittedName>
        <fullName evidence="3">Lipase</fullName>
    </submittedName>
</protein>
<comment type="caution">
    <text evidence="3">The sequence shown here is derived from an EMBL/GenBank/DDBJ whole genome shotgun (WGS) entry which is preliminary data.</text>
</comment>
<dbReference type="InterPro" id="IPR002018">
    <property type="entry name" value="CarbesteraseB"/>
</dbReference>
<dbReference type="EMBL" id="QGMJ01000265">
    <property type="protein sequence ID" value="TVY38755.1"/>
    <property type="molecule type" value="Genomic_DNA"/>
</dbReference>
<evidence type="ECO:0000259" key="2">
    <source>
        <dbReference type="Pfam" id="PF00135"/>
    </source>
</evidence>
<dbReference type="Pfam" id="PF00135">
    <property type="entry name" value="COesterase"/>
    <property type="match status" value="1"/>
</dbReference>
<dbReference type="InterPro" id="IPR019819">
    <property type="entry name" value="Carboxylesterase_B_CS"/>
</dbReference>
<dbReference type="Gene3D" id="3.40.50.1820">
    <property type="entry name" value="alpha/beta hydrolase"/>
    <property type="match status" value="1"/>
</dbReference>
<dbReference type="Proteomes" id="UP000462212">
    <property type="component" value="Unassembled WGS sequence"/>
</dbReference>
<evidence type="ECO:0000313" key="4">
    <source>
        <dbReference type="Proteomes" id="UP000462212"/>
    </source>
</evidence>
<evidence type="ECO:0000313" key="3">
    <source>
        <dbReference type="EMBL" id="TVY38755.1"/>
    </source>
</evidence>
<accession>A0A8H8UBM5</accession>
<dbReference type="OrthoDB" id="408631at2759"/>
<organism evidence="3 4">
    <name type="scientific">Lachnellula subtilissima</name>
    <dbReference type="NCBI Taxonomy" id="602034"/>
    <lineage>
        <taxon>Eukaryota</taxon>
        <taxon>Fungi</taxon>
        <taxon>Dikarya</taxon>
        <taxon>Ascomycota</taxon>
        <taxon>Pezizomycotina</taxon>
        <taxon>Leotiomycetes</taxon>
        <taxon>Helotiales</taxon>
        <taxon>Lachnaceae</taxon>
        <taxon>Lachnellula</taxon>
    </lineage>
</organism>